<feature type="transmembrane region" description="Helical" evidence="2">
    <location>
        <begin position="414"/>
        <end position="436"/>
    </location>
</feature>
<sequence length="674" mass="76563">MSLPVSNPVSNPVSIHTASNFSNFTEVSASDPKPESENQWGTRKIGKSHSSKITDKKSAAVNGKSFFDMSITERLVFALSLFSGLQGAFAQNSGKSDSHSMIYPTKPELSTCPKTDFSDWITTLDQKNSKRSYAQAECLTDQCSAPEVTTKKEISPSKKESQLPSCQKPDLMEQIGPVDKMTGVYKKSDETSITLGIKHPETVPVMRKYKDLANLESKAMQLTQTLEQINNYIIQNNYDFRMLTYNEKQHIMQNTFRIRPLTPCMKGLIDELDSYDTALKEIFMYQKESGDYQAYAEELKALTEGRKAIIVSLLKSLKAELQGIDNYTSAVFKEQHDKVERNFQKNKKYISSQLKKSEAILSSKEINKMMQQCLKDQRKCINEQKIAEAKDIADRVRAQREANKNSFGMKLLNLFSATYLASFIGLVTSSLAMICLPKKVTRYFTSIKKINTRRILEQRIKDKKVVLPKNIKQSMDRCDSAEEKIRSSQTSSKLNPFPEGWEQVTLSKYHDVTQLKKEKRDKRSQRTMTETLKDIVMPEESKMPEMPWKTDISINHQFIKPVYRRGFVPSDKETNKKNIVAYAFFDPSSDGVKNSISDDGIKKMQSIHEAGRYAPHEKSATGYKCFKHKSSLLWEFKVAGDERLYGVTIPANDEGKKAGVAPLVVFDTILSEKL</sequence>
<comment type="caution">
    <text evidence="3">The sequence shown here is derived from an EMBL/GenBank/DDBJ whole genome shotgun (WGS) entry which is preliminary data.</text>
</comment>
<protein>
    <submittedName>
        <fullName evidence="3">Uncharacterized protein</fullName>
    </submittedName>
</protein>
<keyword evidence="2" id="KW-0472">Membrane</keyword>
<dbReference type="EMBL" id="JAPFCC010000001">
    <property type="protein sequence ID" value="MCW7554847.1"/>
    <property type="molecule type" value="Genomic_DNA"/>
</dbReference>
<dbReference type="RefSeq" id="WP_262564611.1">
    <property type="nucleotide sequence ID" value="NZ_JAPFCC010000001.1"/>
</dbReference>
<name>A0ABT3MZQ7_9GAMM</name>
<accession>A0ABT3MZQ7</accession>
<dbReference type="Proteomes" id="UP001209854">
    <property type="component" value="Unassembled WGS sequence"/>
</dbReference>
<evidence type="ECO:0000256" key="2">
    <source>
        <dbReference type="SAM" id="Phobius"/>
    </source>
</evidence>
<reference evidence="3 4" key="1">
    <citation type="submission" date="2022-10" db="EMBL/GenBank/DDBJ databases">
        <title>High-quality genome sequences of two octocoral-associated bacteria, Endozoicomonas euniceicola EF212 and Endozoicomonas gorgoniicola PS125.</title>
        <authorList>
            <person name="Chiou Y.-J."/>
            <person name="Chen Y.-H."/>
        </authorList>
    </citation>
    <scope>NUCLEOTIDE SEQUENCE [LARGE SCALE GENOMIC DNA]</scope>
    <source>
        <strain evidence="3 4">PS125</strain>
    </source>
</reference>
<keyword evidence="4" id="KW-1185">Reference proteome</keyword>
<keyword evidence="2" id="KW-1133">Transmembrane helix</keyword>
<evidence type="ECO:0000313" key="3">
    <source>
        <dbReference type="EMBL" id="MCW7554847.1"/>
    </source>
</evidence>
<gene>
    <name evidence="3" type="ORF">NX722_19945</name>
</gene>
<proteinExistence type="predicted"/>
<evidence type="ECO:0000256" key="1">
    <source>
        <dbReference type="SAM" id="MobiDB-lite"/>
    </source>
</evidence>
<keyword evidence="2" id="KW-0812">Transmembrane</keyword>
<evidence type="ECO:0000313" key="4">
    <source>
        <dbReference type="Proteomes" id="UP001209854"/>
    </source>
</evidence>
<organism evidence="3 4">
    <name type="scientific">Endozoicomonas gorgoniicola</name>
    <dbReference type="NCBI Taxonomy" id="1234144"/>
    <lineage>
        <taxon>Bacteria</taxon>
        <taxon>Pseudomonadati</taxon>
        <taxon>Pseudomonadota</taxon>
        <taxon>Gammaproteobacteria</taxon>
        <taxon>Oceanospirillales</taxon>
        <taxon>Endozoicomonadaceae</taxon>
        <taxon>Endozoicomonas</taxon>
    </lineage>
</organism>
<feature type="region of interest" description="Disordered" evidence="1">
    <location>
        <begin position="25"/>
        <end position="51"/>
    </location>
</feature>